<evidence type="ECO:0000313" key="3">
    <source>
        <dbReference type="Proteomes" id="UP000494182"/>
    </source>
</evidence>
<accession>A0A6P2UE67</accession>
<dbReference type="Proteomes" id="UP000494182">
    <property type="component" value="Unassembled WGS sequence"/>
</dbReference>
<dbReference type="EMBL" id="CABVQT010000001">
    <property type="protein sequence ID" value="VWC74958.1"/>
    <property type="molecule type" value="Genomic_DNA"/>
</dbReference>
<evidence type="ECO:0000313" key="2">
    <source>
        <dbReference type="EMBL" id="VWC74958.1"/>
    </source>
</evidence>
<name>A0A6P2UE67_9BURK</name>
<dbReference type="Gene3D" id="1.10.443.10">
    <property type="entry name" value="Intergrase catalytic core"/>
    <property type="match status" value="1"/>
</dbReference>
<proteinExistence type="predicted"/>
<dbReference type="GO" id="GO:0006310">
    <property type="term" value="P:DNA recombination"/>
    <property type="evidence" value="ECO:0007669"/>
    <property type="project" value="UniProtKB-KW"/>
</dbReference>
<dbReference type="GO" id="GO:0003677">
    <property type="term" value="F:DNA binding"/>
    <property type="evidence" value="ECO:0007669"/>
    <property type="project" value="InterPro"/>
</dbReference>
<reference evidence="2 3" key="1">
    <citation type="submission" date="2019-09" db="EMBL/GenBank/DDBJ databases">
        <authorList>
            <person name="Depoorter E."/>
        </authorList>
    </citation>
    <scope>NUCLEOTIDE SEQUENCE [LARGE SCALE GENOMIC DNA]</scope>
    <source>
        <strain evidence="2">R-71171</strain>
    </source>
</reference>
<sequence length="214" mass="24162">MVHRWVASIGLDNTAYGTHTMRRTKGLLMYRRTKNLRAVQLLLGNTTLESTVRYLGMRSTMPSRRRSRPRFDGTAAGERSLCRPQPVIGPISLDWRQSGVPCFFNLIWEAIVGDVASLFSNHQMIGVWRADEDDARSEYTVSATADGLTVSGRDFLDGELYQISNVAWTNVSLEFDTYMESTGRRGHLVLSKLPEGDQVEMLFTFTDRCLACKV</sequence>
<dbReference type="SUPFAM" id="SSF56349">
    <property type="entry name" value="DNA breaking-rejoining enzymes"/>
    <property type="match status" value="1"/>
</dbReference>
<evidence type="ECO:0000256" key="1">
    <source>
        <dbReference type="ARBA" id="ARBA00023172"/>
    </source>
</evidence>
<keyword evidence="1" id="KW-0233">DNA recombination</keyword>
<dbReference type="GO" id="GO:0015074">
    <property type="term" value="P:DNA integration"/>
    <property type="evidence" value="ECO:0007669"/>
    <property type="project" value="InterPro"/>
</dbReference>
<protein>
    <submittedName>
        <fullName evidence="2">Phage integrase</fullName>
    </submittedName>
</protein>
<organism evidence="2 3">
    <name type="scientific">Burkholderia contaminans</name>
    <dbReference type="NCBI Taxonomy" id="488447"/>
    <lineage>
        <taxon>Bacteria</taxon>
        <taxon>Pseudomonadati</taxon>
        <taxon>Pseudomonadota</taxon>
        <taxon>Betaproteobacteria</taxon>
        <taxon>Burkholderiales</taxon>
        <taxon>Burkholderiaceae</taxon>
        <taxon>Burkholderia</taxon>
        <taxon>Burkholderia cepacia complex</taxon>
    </lineage>
</organism>
<dbReference type="AlphaFoldDB" id="A0A6P2UE67"/>
<gene>
    <name evidence="2" type="ORF">BCO71171_00060</name>
</gene>
<dbReference type="InterPro" id="IPR013762">
    <property type="entry name" value="Integrase-like_cat_sf"/>
</dbReference>
<dbReference type="InterPro" id="IPR011010">
    <property type="entry name" value="DNA_brk_join_enz"/>
</dbReference>